<accession>A0A8S1EFU9</accession>
<comment type="subcellular location">
    <subcellularLocation>
        <location evidence="1">Membrane</location>
        <topology evidence="1">Multi-pass membrane protein</topology>
    </subcellularLocation>
</comment>
<evidence type="ECO:0000313" key="8">
    <source>
        <dbReference type="Proteomes" id="UP000494206"/>
    </source>
</evidence>
<organism evidence="7 8">
    <name type="scientific">Caenorhabditis bovis</name>
    <dbReference type="NCBI Taxonomy" id="2654633"/>
    <lineage>
        <taxon>Eukaryota</taxon>
        <taxon>Metazoa</taxon>
        <taxon>Ecdysozoa</taxon>
        <taxon>Nematoda</taxon>
        <taxon>Chromadorea</taxon>
        <taxon>Rhabditida</taxon>
        <taxon>Rhabditina</taxon>
        <taxon>Rhabditomorpha</taxon>
        <taxon>Rhabditoidea</taxon>
        <taxon>Rhabditidae</taxon>
        <taxon>Peloderinae</taxon>
        <taxon>Caenorhabditis</taxon>
    </lineage>
</organism>
<protein>
    <submittedName>
        <fullName evidence="7">Uncharacterized protein</fullName>
    </submittedName>
</protein>
<dbReference type="Pfam" id="PF03125">
    <property type="entry name" value="Sre"/>
    <property type="match status" value="1"/>
</dbReference>
<evidence type="ECO:0000256" key="2">
    <source>
        <dbReference type="ARBA" id="ARBA00006803"/>
    </source>
</evidence>
<sequence>MNEQVAFFDFKLYLNSKTEIIDMFNNSHDIAIVTIFTMNSNRDFNIFEFIIVMLLLIIAGLINFVGAIAIKRAGDYERVPRRWFFWSLAVFFNSLCLFLSCLAVSSVLQLKLTFVVSLTSVCLSMLTLEFTFRINKKQLRSLESHDHKEAYTLSRKFQLQENVNSLKLIRGVAIIVGFFLVFVVLTECLPVLLNFSDGWIRRCNLIFDTCTHLYDDDNFAHNSVSSSEIHY</sequence>
<keyword evidence="3 6" id="KW-0812">Transmembrane</keyword>
<dbReference type="GO" id="GO:0016020">
    <property type="term" value="C:membrane"/>
    <property type="evidence" value="ECO:0007669"/>
    <property type="project" value="UniProtKB-SubCell"/>
</dbReference>
<gene>
    <name evidence="7" type="ORF">CBOVIS_LOCUS1668</name>
</gene>
<feature type="transmembrane region" description="Helical" evidence="6">
    <location>
        <begin position="168"/>
        <end position="193"/>
    </location>
</feature>
<name>A0A8S1EFU9_9PELO</name>
<keyword evidence="8" id="KW-1185">Reference proteome</keyword>
<dbReference type="InterPro" id="IPR004151">
    <property type="entry name" value="7TM_GPCR_serpentine_rcpt_Sre"/>
</dbReference>
<feature type="transmembrane region" description="Helical" evidence="6">
    <location>
        <begin position="46"/>
        <end position="71"/>
    </location>
</feature>
<feature type="transmembrane region" description="Helical" evidence="6">
    <location>
        <begin position="83"/>
        <end position="108"/>
    </location>
</feature>
<evidence type="ECO:0000256" key="3">
    <source>
        <dbReference type="ARBA" id="ARBA00022692"/>
    </source>
</evidence>
<dbReference type="EMBL" id="CADEPM010000001">
    <property type="protein sequence ID" value="CAB3398389.1"/>
    <property type="molecule type" value="Genomic_DNA"/>
</dbReference>
<dbReference type="PANTHER" id="PTHR23128:SF136">
    <property type="entry name" value="SERPENTINE RECEPTOR CLASS EPSILON-21"/>
    <property type="match status" value="1"/>
</dbReference>
<feature type="transmembrane region" description="Helical" evidence="6">
    <location>
        <begin position="114"/>
        <end position="132"/>
    </location>
</feature>
<evidence type="ECO:0000256" key="4">
    <source>
        <dbReference type="ARBA" id="ARBA00022989"/>
    </source>
</evidence>
<proteinExistence type="inferred from homology"/>
<dbReference type="PANTHER" id="PTHR23128">
    <property type="entry name" value="SERPENTINE RECEPTOR, CLASS E (EPSILON)-RELATED"/>
    <property type="match status" value="1"/>
</dbReference>
<keyword evidence="5 6" id="KW-0472">Membrane</keyword>
<dbReference type="AlphaFoldDB" id="A0A8S1EFU9"/>
<evidence type="ECO:0000313" key="7">
    <source>
        <dbReference type="EMBL" id="CAB3398389.1"/>
    </source>
</evidence>
<evidence type="ECO:0000256" key="5">
    <source>
        <dbReference type="ARBA" id="ARBA00023136"/>
    </source>
</evidence>
<dbReference type="Proteomes" id="UP000494206">
    <property type="component" value="Unassembled WGS sequence"/>
</dbReference>
<evidence type="ECO:0000256" key="6">
    <source>
        <dbReference type="SAM" id="Phobius"/>
    </source>
</evidence>
<evidence type="ECO:0000256" key="1">
    <source>
        <dbReference type="ARBA" id="ARBA00004141"/>
    </source>
</evidence>
<keyword evidence="4 6" id="KW-1133">Transmembrane helix</keyword>
<comment type="similarity">
    <text evidence="2">Belongs to the nematode receptor-like protein sre family.</text>
</comment>
<reference evidence="7 8" key="1">
    <citation type="submission" date="2020-04" db="EMBL/GenBank/DDBJ databases">
        <authorList>
            <person name="Laetsch R D."/>
            <person name="Stevens L."/>
            <person name="Kumar S."/>
            <person name="Blaxter L. M."/>
        </authorList>
    </citation>
    <scope>NUCLEOTIDE SEQUENCE [LARGE SCALE GENOMIC DNA]</scope>
</reference>
<comment type="caution">
    <text evidence="7">The sequence shown here is derived from an EMBL/GenBank/DDBJ whole genome shotgun (WGS) entry which is preliminary data.</text>
</comment>
<dbReference type="GO" id="GO:0007606">
    <property type="term" value="P:sensory perception of chemical stimulus"/>
    <property type="evidence" value="ECO:0007669"/>
    <property type="project" value="InterPro"/>
</dbReference>
<dbReference type="OrthoDB" id="5877270at2759"/>